<evidence type="ECO:0000256" key="7">
    <source>
        <dbReference type="ARBA" id="ARBA00023049"/>
    </source>
</evidence>
<evidence type="ECO:0000313" key="10">
    <source>
        <dbReference type="EMBL" id="KAA6409673.1"/>
    </source>
</evidence>
<keyword evidence="3" id="KW-0479">Metal-binding</keyword>
<comment type="similarity">
    <text evidence="1">Belongs to the peptidase M43B family.</text>
</comment>
<dbReference type="PANTHER" id="PTHR47466">
    <property type="match status" value="1"/>
</dbReference>
<dbReference type="Pfam" id="PF05572">
    <property type="entry name" value="Peptidase_M43"/>
    <property type="match status" value="1"/>
</dbReference>
<evidence type="ECO:0000256" key="6">
    <source>
        <dbReference type="ARBA" id="ARBA00022833"/>
    </source>
</evidence>
<dbReference type="Gene3D" id="3.40.390.10">
    <property type="entry name" value="Collagenase (Catalytic Domain)"/>
    <property type="match status" value="1"/>
</dbReference>
<dbReference type="GO" id="GO:0008237">
    <property type="term" value="F:metallopeptidase activity"/>
    <property type="evidence" value="ECO:0007669"/>
    <property type="project" value="UniProtKB-KW"/>
</dbReference>
<keyword evidence="4" id="KW-0732">Signal</keyword>
<evidence type="ECO:0000256" key="5">
    <source>
        <dbReference type="ARBA" id="ARBA00022801"/>
    </source>
</evidence>
<dbReference type="InterPro" id="IPR008754">
    <property type="entry name" value="Peptidase_M43"/>
</dbReference>
<evidence type="ECO:0000313" key="11">
    <source>
        <dbReference type="Proteomes" id="UP000324767"/>
    </source>
</evidence>
<keyword evidence="6" id="KW-0862">Zinc</keyword>
<evidence type="ECO:0000256" key="3">
    <source>
        <dbReference type="ARBA" id="ARBA00022723"/>
    </source>
</evidence>
<evidence type="ECO:0000256" key="4">
    <source>
        <dbReference type="ARBA" id="ARBA00022729"/>
    </source>
</evidence>
<keyword evidence="7" id="KW-0482">Metalloprotease</keyword>
<protein>
    <recommendedName>
        <fullName evidence="9">Peptidase M43 pregnancy-associated plasma-A domain-containing protein</fullName>
    </recommendedName>
</protein>
<dbReference type="AlphaFoldDB" id="A0A5M8PJR4"/>
<comment type="caution">
    <text evidence="10">The sequence shown here is derived from an EMBL/GenBank/DDBJ whole genome shotgun (WGS) entry which is preliminary data.</text>
</comment>
<dbReference type="InterPro" id="IPR024079">
    <property type="entry name" value="MetalloPept_cat_dom_sf"/>
</dbReference>
<sequence length="235" mass="25504">MVDTVFNTVSSTDQAKAVTSAMVMTQLAQLNAAYSLANIQFRLISTTYTVSNAWATGSNDAGMKNALRQGTYNTLNVYFQTNLSSTGIPPGSILLGFCSLPTNVTYGYPPIEFPQADYATDGCNILAGTMPNGSVDGYNQGKTAVHEVGHWFGLLHTFQDTTCLSSDPGDYIDDTPQEGSATNGCPTGKDSCPNSTGLDPINNYMDYLTDACYTQSTPKQRIRMQQMWKKYRANL</sequence>
<evidence type="ECO:0000256" key="8">
    <source>
        <dbReference type="ARBA" id="ARBA00023157"/>
    </source>
</evidence>
<evidence type="ECO:0000256" key="2">
    <source>
        <dbReference type="ARBA" id="ARBA00022670"/>
    </source>
</evidence>
<dbReference type="CDD" id="cd04275">
    <property type="entry name" value="ZnMc_pappalysin_like"/>
    <property type="match status" value="1"/>
</dbReference>
<evidence type="ECO:0000259" key="9">
    <source>
        <dbReference type="Pfam" id="PF05572"/>
    </source>
</evidence>
<dbReference type="Proteomes" id="UP000324767">
    <property type="component" value="Unassembled WGS sequence"/>
</dbReference>
<feature type="domain" description="Peptidase M43 pregnancy-associated plasma-A" evidence="9">
    <location>
        <begin position="139"/>
        <end position="227"/>
    </location>
</feature>
<gene>
    <name evidence="10" type="ORF">FRX48_06285</name>
</gene>
<keyword evidence="5" id="KW-0378">Hydrolase</keyword>
<accession>A0A5M8PJR4</accession>
<keyword evidence="2" id="KW-0645">Protease</keyword>
<name>A0A5M8PJR4_9LECA</name>
<dbReference type="OrthoDB" id="536211at2759"/>
<dbReference type="PANTHER" id="PTHR47466:SF1">
    <property type="entry name" value="METALLOPROTEASE MEP1 (AFU_ORTHOLOGUE AFUA_1G07730)-RELATED"/>
    <property type="match status" value="1"/>
</dbReference>
<organism evidence="10 11">
    <name type="scientific">Lasallia pustulata</name>
    <dbReference type="NCBI Taxonomy" id="136370"/>
    <lineage>
        <taxon>Eukaryota</taxon>
        <taxon>Fungi</taxon>
        <taxon>Dikarya</taxon>
        <taxon>Ascomycota</taxon>
        <taxon>Pezizomycotina</taxon>
        <taxon>Lecanoromycetes</taxon>
        <taxon>OSLEUM clade</taxon>
        <taxon>Umbilicariomycetidae</taxon>
        <taxon>Umbilicariales</taxon>
        <taxon>Umbilicariaceae</taxon>
        <taxon>Lasallia</taxon>
    </lineage>
</organism>
<dbReference type="GO" id="GO:0046872">
    <property type="term" value="F:metal ion binding"/>
    <property type="evidence" value="ECO:0007669"/>
    <property type="project" value="UniProtKB-KW"/>
</dbReference>
<keyword evidence="8" id="KW-1015">Disulfide bond</keyword>
<dbReference type="SUPFAM" id="SSF55486">
    <property type="entry name" value="Metalloproteases ('zincins'), catalytic domain"/>
    <property type="match status" value="1"/>
</dbReference>
<reference evidence="10 11" key="1">
    <citation type="submission" date="2019-09" db="EMBL/GenBank/DDBJ databases">
        <title>The hologenome of the rock-dwelling lichen Lasallia pustulata.</title>
        <authorList>
            <person name="Greshake Tzovaras B."/>
            <person name="Segers F."/>
            <person name="Bicker A."/>
            <person name="Dal Grande F."/>
            <person name="Otte J."/>
            <person name="Hankeln T."/>
            <person name="Schmitt I."/>
            <person name="Ebersberger I."/>
        </authorList>
    </citation>
    <scope>NUCLEOTIDE SEQUENCE [LARGE SCALE GENOMIC DNA]</scope>
    <source>
        <strain evidence="10">A1-1</strain>
    </source>
</reference>
<dbReference type="GO" id="GO:0006508">
    <property type="term" value="P:proteolysis"/>
    <property type="evidence" value="ECO:0007669"/>
    <property type="project" value="UniProtKB-KW"/>
</dbReference>
<evidence type="ECO:0000256" key="1">
    <source>
        <dbReference type="ARBA" id="ARBA00008721"/>
    </source>
</evidence>
<proteinExistence type="inferred from homology"/>
<dbReference type="EMBL" id="VXIT01000010">
    <property type="protein sequence ID" value="KAA6409673.1"/>
    <property type="molecule type" value="Genomic_DNA"/>
</dbReference>